<evidence type="ECO:0008006" key="3">
    <source>
        <dbReference type="Google" id="ProtNLM"/>
    </source>
</evidence>
<dbReference type="AlphaFoldDB" id="A0A381NWI1"/>
<name>A0A381NWI1_9ZZZZ</name>
<keyword evidence="1" id="KW-0812">Transmembrane</keyword>
<gene>
    <name evidence="2" type="ORF">METZ01_LOCUS11102</name>
</gene>
<organism evidence="2">
    <name type="scientific">marine metagenome</name>
    <dbReference type="NCBI Taxonomy" id="408172"/>
    <lineage>
        <taxon>unclassified sequences</taxon>
        <taxon>metagenomes</taxon>
        <taxon>ecological metagenomes</taxon>
    </lineage>
</organism>
<protein>
    <recommendedName>
        <fullName evidence="3">Phage shock protein PspC N-terminal domain-containing protein</fullName>
    </recommendedName>
</protein>
<dbReference type="EMBL" id="UINC01000607">
    <property type="protein sequence ID" value="SUZ58248.1"/>
    <property type="molecule type" value="Genomic_DNA"/>
</dbReference>
<feature type="transmembrane region" description="Helical" evidence="1">
    <location>
        <begin position="33"/>
        <end position="56"/>
    </location>
</feature>
<proteinExistence type="predicted"/>
<reference evidence="2" key="1">
    <citation type="submission" date="2018-05" db="EMBL/GenBank/DDBJ databases">
        <authorList>
            <person name="Lanie J.A."/>
            <person name="Ng W.-L."/>
            <person name="Kazmierczak K.M."/>
            <person name="Andrzejewski T.M."/>
            <person name="Davidsen T.M."/>
            <person name="Wayne K.J."/>
            <person name="Tettelin H."/>
            <person name="Glass J.I."/>
            <person name="Rusch D."/>
            <person name="Podicherti R."/>
            <person name="Tsui H.-C.T."/>
            <person name="Winkler M.E."/>
        </authorList>
    </citation>
    <scope>NUCLEOTIDE SEQUENCE</scope>
</reference>
<evidence type="ECO:0000256" key="1">
    <source>
        <dbReference type="SAM" id="Phobius"/>
    </source>
</evidence>
<keyword evidence="1" id="KW-1133">Transmembrane helix</keyword>
<evidence type="ECO:0000313" key="2">
    <source>
        <dbReference type="EMBL" id="SUZ58248.1"/>
    </source>
</evidence>
<sequence>MIEFRYFLERHGFSVCSRLAEWMGIRAKNIRLFFIYMSFFSLGINFAIYLTLAFLLKIKDLISSKRSSVFDL</sequence>
<accession>A0A381NWI1</accession>
<keyword evidence="1" id="KW-0472">Membrane</keyword>